<evidence type="ECO:0000313" key="1">
    <source>
        <dbReference type="EMBL" id="KNZ55574.1"/>
    </source>
</evidence>
<dbReference type="AlphaFoldDB" id="A0A0L6V4B1"/>
<evidence type="ECO:0000313" key="2">
    <source>
        <dbReference type="Proteomes" id="UP000037035"/>
    </source>
</evidence>
<name>A0A0L6V4B1_9BASI</name>
<protein>
    <submittedName>
        <fullName evidence="1">Uncharacterized protein</fullName>
    </submittedName>
</protein>
<gene>
    <name evidence="1" type="ORF">VP01_2648g5</name>
</gene>
<reference evidence="1 2" key="1">
    <citation type="submission" date="2015-08" db="EMBL/GenBank/DDBJ databases">
        <title>Next Generation Sequencing and Analysis of the Genome of Puccinia sorghi L Schw, the Causal Agent of Maize Common Rust.</title>
        <authorList>
            <person name="Rochi L."/>
            <person name="Burguener G."/>
            <person name="Darino M."/>
            <person name="Turjanski A."/>
            <person name="Kreff E."/>
            <person name="Dieguez M.J."/>
            <person name="Sacco F."/>
        </authorList>
    </citation>
    <scope>NUCLEOTIDE SEQUENCE [LARGE SCALE GENOMIC DNA]</scope>
    <source>
        <strain evidence="1 2">RO10H11247</strain>
    </source>
</reference>
<dbReference type="EMBL" id="LAVV01007555">
    <property type="protein sequence ID" value="KNZ55574.1"/>
    <property type="molecule type" value="Genomic_DNA"/>
</dbReference>
<organism evidence="1 2">
    <name type="scientific">Puccinia sorghi</name>
    <dbReference type="NCBI Taxonomy" id="27349"/>
    <lineage>
        <taxon>Eukaryota</taxon>
        <taxon>Fungi</taxon>
        <taxon>Dikarya</taxon>
        <taxon>Basidiomycota</taxon>
        <taxon>Pucciniomycotina</taxon>
        <taxon>Pucciniomycetes</taxon>
        <taxon>Pucciniales</taxon>
        <taxon>Pucciniaceae</taxon>
        <taxon>Puccinia</taxon>
    </lineage>
</organism>
<keyword evidence="2" id="KW-1185">Reference proteome</keyword>
<feature type="non-terminal residue" evidence="1">
    <location>
        <position position="149"/>
    </location>
</feature>
<proteinExistence type="predicted"/>
<dbReference type="VEuPathDB" id="FungiDB:VP01_2648g5"/>
<sequence>MELILQVQIMSALKLYTPTTKGKSFPHLCCYHILSKATEWHNSCEDLNKKKKLQGRLTKIPTRKYDITGTAQRNKNERNKKNTNGKRTWWNSIEALLSCWANETKKIIELYMISKSRKPFYEWKQKQNLEKIKRDEDKEKRVYFFYICY</sequence>
<comment type="caution">
    <text evidence="1">The sequence shown here is derived from an EMBL/GenBank/DDBJ whole genome shotgun (WGS) entry which is preliminary data.</text>
</comment>
<accession>A0A0L6V4B1</accession>
<dbReference type="Proteomes" id="UP000037035">
    <property type="component" value="Unassembled WGS sequence"/>
</dbReference>